<gene>
    <name evidence="8" type="ORF">METHB2_110023</name>
</gene>
<dbReference type="EMBL" id="CADCXN010000013">
    <property type="protein sequence ID" value="CAA9889524.1"/>
    <property type="molecule type" value="Genomic_DNA"/>
</dbReference>
<dbReference type="GO" id="GO:0016811">
    <property type="term" value="F:hydrolase activity, acting on carbon-nitrogen (but not peptide) bonds, in linear amides"/>
    <property type="evidence" value="ECO:0007669"/>
    <property type="project" value="InterPro"/>
</dbReference>
<reference evidence="8 9" key="1">
    <citation type="submission" date="2020-02" db="EMBL/GenBank/DDBJ databases">
        <authorList>
            <person name="Hogendoorn C."/>
        </authorList>
    </citation>
    <scope>NUCLEOTIDE SEQUENCE [LARGE SCALE GENOMIC DNA]</scope>
    <source>
        <strain evidence="8">METHB21</strain>
    </source>
</reference>
<evidence type="ECO:0000256" key="5">
    <source>
        <dbReference type="ARBA" id="ARBA00023136"/>
    </source>
</evidence>
<evidence type="ECO:0000256" key="6">
    <source>
        <dbReference type="PIRSR" id="PIRSR608901-2"/>
    </source>
</evidence>
<dbReference type="GO" id="GO:0016020">
    <property type="term" value="C:membrane"/>
    <property type="evidence" value="ECO:0007669"/>
    <property type="project" value="UniProtKB-SubCell"/>
</dbReference>
<feature type="binding site" evidence="6">
    <location>
        <position position="228"/>
    </location>
    <ligand>
        <name>Zn(2+)</name>
        <dbReference type="ChEBI" id="CHEBI:29105"/>
        <note>catalytic</note>
    </ligand>
</feature>
<evidence type="ECO:0008006" key="10">
    <source>
        <dbReference type="Google" id="ProtNLM"/>
    </source>
</evidence>
<dbReference type="AlphaFoldDB" id="A0A8S0W8W1"/>
<feature type="transmembrane region" description="Helical" evidence="7">
    <location>
        <begin position="170"/>
        <end position="188"/>
    </location>
</feature>
<organism evidence="8 9">
    <name type="scientific">Candidatus Methylobacter favarea</name>
    <dbReference type="NCBI Taxonomy" id="2707345"/>
    <lineage>
        <taxon>Bacteria</taxon>
        <taxon>Pseudomonadati</taxon>
        <taxon>Pseudomonadota</taxon>
        <taxon>Gammaproteobacteria</taxon>
        <taxon>Methylococcales</taxon>
        <taxon>Methylococcaceae</taxon>
        <taxon>Methylobacter</taxon>
    </lineage>
</organism>
<keyword evidence="6" id="KW-0862">Zinc</keyword>
<dbReference type="Pfam" id="PF05875">
    <property type="entry name" value="Ceramidase"/>
    <property type="match status" value="1"/>
</dbReference>
<feature type="binding site" evidence="6">
    <location>
        <position position="232"/>
    </location>
    <ligand>
        <name>Zn(2+)</name>
        <dbReference type="ChEBI" id="CHEBI:29105"/>
        <note>catalytic</note>
    </ligand>
</feature>
<dbReference type="GO" id="GO:0006672">
    <property type="term" value="P:ceramide metabolic process"/>
    <property type="evidence" value="ECO:0007669"/>
    <property type="project" value="InterPro"/>
</dbReference>
<keyword evidence="5 7" id="KW-0472">Membrane</keyword>
<evidence type="ECO:0000313" key="8">
    <source>
        <dbReference type="EMBL" id="CAA9889524.1"/>
    </source>
</evidence>
<feature type="binding site" evidence="6">
    <location>
        <position position="102"/>
    </location>
    <ligand>
        <name>Zn(2+)</name>
        <dbReference type="ChEBI" id="CHEBI:29105"/>
        <note>catalytic</note>
    </ligand>
</feature>
<feature type="transmembrane region" description="Helical" evidence="7">
    <location>
        <begin position="229"/>
        <end position="246"/>
    </location>
</feature>
<dbReference type="PANTHER" id="PTHR34368:SF1">
    <property type="entry name" value="OS01G0962200 PROTEIN"/>
    <property type="match status" value="1"/>
</dbReference>
<evidence type="ECO:0000256" key="1">
    <source>
        <dbReference type="ARBA" id="ARBA00004141"/>
    </source>
</evidence>
<evidence type="ECO:0000256" key="4">
    <source>
        <dbReference type="ARBA" id="ARBA00022989"/>
    </source>
</evidence>
<name>A0A8S0W8W1_9GAMM</name>
<feature type="transmembrane region" description="Helical" evidence="7">
    <location>
        <begin position="7"/>
        <end position="28"/>
    </location>
</feature>
<keyword evidence="6" id="KW-0479">Metal-binding</keyword>
<feature type="transmembrane region" description="Helical" evidence="7">
    <location>
        <begin position="197"/>
        <end position="214"/>
    </location>
</feature>
<comment type="subcellular location">
    <subcellularLocation>
        <location evidence="1">Membrane</location>
        <topology evidence="1">Multi-pass membrane protein</topology>
    </subcellularLocation>
</comment>
<keyword evidence="3" id="KW-0378">Hydrolase</keyword>
<protein>
    <recommendedName>
        <fullName evidence="10">Alkaline phytoceramidase</fullName>
    </recommendedName>
</protein>
<feature type="transmembrane region" description="Helical" evidence="7">
    <location>
        <begin position="141"/>
        <end position="158"/>
    </location>
</feature>
<evidence type="ECO:0000256" key="2">
    <source>
        <dbReference type="ARBA" id="ARBA00022692"/>
    </source>
</evidence>
<dbReference type="InterPro" id="IPR008901">
    <property type="entry name" value="ACER"/>
</dbReference>
<dbReference type="PANTHER" id="PTHR34368">
    <property type="entry name" value="OS01G0962200 PROTEIN"/>
    <property type="match status" value="1"/>
</dbReference>
<comment type="cofactor">
    <cofactor evidence="6">
        <name>Zn(2+)</name>
        <dbReference type="ChEBI" id="CHEBI:29105"/>
    </cofactor>
</comment>
<feature type="transmembrane region" description="Helical" evidence="7">
    <location>
        <begin position="115"/>
        <end position="134"/>
    </location>
</feature>
<keyword evidence="9" id="KW-1185">Reference proteome</keyword>
<dbReference type="RefSeq" id="WP_174624524.1">
    <property type="nucleotide sequence ID" value="NZ_CADCXN010000013.1"/>
</dbReference>
<dbReference type="Proteomes" id="UP000494216">
    <property type="component" value="Unassembled WGS sequence"/>
</dbReference>
<feature type="transmembrane region" description="Helical" evidence="7">
    <location>
        <begin position="48"/>
        <end position="70"/>
    </location>
</feature>
<feature type="transmembrane region" description="Helical" evidence="7">
    <location>
        <begin position="82"/>
        <end position="103"/>
    </location>
</feature>
<evidence type="ECO:0000256" key="3">
    <source>
        <dbReference type="ARBA" id="ARBA00022801"/>
    </source>
</evidence>
<dbReference type="GO" id="GO:0046872">
    <property type="term" value="F:metal ion binding"/>
    <property type="evidence" value="ECO:0007669"/>
    <property type="project" value="UniProtKB-KW"/>
</dbReference>
<proteinExistence type="predicted"/>
<evidence type="ECO:0000313" key="9">
    <source>
        <dbReference type="Proteomes" id="UP000494216"/>
    </source>
</evidence>
<keyword evidence="2 7" id="KW-0812">Transmembrane</keyword>
<evidence type="ECO:0000256" key="7">
    <source>
        <dbReference type="SAM" id="Phobius"/>
    </source>
</evidence>
<sequence>MPKDRRVTIILAIVAIAIIAVMSIRPIPQDPAYHNFADRRVILNIANFYNVLSNIPFLVVGLMGMQLIASGRARGGLVELQIVYLMFFTGILLTGFGSAYYHYHPVNQTLLWDRLPMTIAFMALFTAILGEYISSKIALKLFVPLLMSGMASVLYWYIPELNGRGDLRAYALVQFLPVVLIPLILWLFNCPLKGSKYIWGVIGLYVLAKLMEFFDGEVFRGLGLISGHSLKHVFAALGAYVYYLALRKRTKV</sequence>
<comment type="caution">
    <text evidence="8">The sequence shown here is derived from an EMBL/GenBank/DDBJ whole genome shotgun (WGS) entry which is preliminary data.</text>
</comment>
<keyword evidence="4 7" id="KW-1133">Transmembrane helix</keyword>
<accession>A0A8S0W8W1</accession>